<dbReference type="Proteomes" id="UP000694843">
    <property type="component" value="Unplaced"/>
</dbReference>
<keyword evidence="2" id="KW-0328">Glycosyltransferase</keyword>
<dbReference type="SMART" id="SM00773">
    <property type="entry name" value="WGR"/>
    <property type="match status" value="1"/>
</dbReference>
<proteinExistence type="predicted"/>
<dbReference type="EC" id="2.4.2.30" evidence="1"/>
<dbReference type="GO" id="GO:0006302">
    <property type="term" value="P:double-strand break repair"/>
    <property type="evidence" value="ECO:0007669"/>
    <property type="project" value="TreeGrafter"/>
</dbReference>
<dbReference type="PROSITE" id="PS51060">
    <property type="entry name" value="PARP_ALPHA_HD"/>
    <property type="match status" value="1"/>
</dbReference>
<dbReference type="GO" id="GO:1990404">
    <property type="term" value="F:NAD+-protein mono-ADP-ribosyltransferase activity"/>
    <property type="evidence" value="ECO:0007669"/>
    <property type="project" value="TreeGrafter"/>
</dbReference>
<protein>
    <recommendedName>
        <fullName evidence="1">NAD(+) ADP-ribosyltransferase</fullName>
        <ecNumber evidence="1">2.4.2.30</ecNumber>
    </recommendedName>
</protein>
<dbReference type="RefSeq" id="XP_018010095.1">
    <property type="nucleotide sequence ID" value="XM_018154606.2"/>
</dbReference>
<dbReference type="InterPro" id="IPR004102">
    <property type="entry name" value="Poly(ADP-ribose)pol_reg_dom"/>
</dbReference>
<reference evidence="10" key="1">
    <citation type="submission" date="2025-08" db="UniProtKB">
        <authorList>
            <consortium name="RefSeq"/>
        </authorList>
    </citation>
    <scope>IDENTIFICATION</scope>
    <source>
        <tissue evidence="10">Whole organism</tissue>
    </source>
</reference>
<evidence type="ECO:0000256" key="2">
    <source>
        <dbReference type="ARBA" id="ARBA00022676"/>
    </source>
</evidence>
<evidence type="ECO:0000313" key="10">
    <source>
        <dbReference type="RefSeq" id="XP_018010095.1"/>
    </source>
</evidence>
<dbReference type="PANTHER" id="PTHR10459:SF60">
    <property type="entry name" value="POLY [ADP-RIBOSE] POLYMERASE 2"/>
    <property type="match status" value="1"/>
</dbReference>
<keyword evidence="9" id="KW-1185">Reference proteome</keyword>
<name>A0A8B7N8X5_HYAAZ</name>
<dbReference type="Pfam" id="PF05406">
    <property type="entry name" value="WGR"/>
    <property type="match status" value="1"/>
</dbReference>
<dbReference type="InterPro" id="IPR036930">
    <property type="entry name" value="WGR_dom_sf"/>
</dbReference>
<keyword evidence="4" id="KW-0520">NAD</keyword>
<dbReference type="Pfam" id="PF02877">
    <property type="entry name" value="PARP_reg"/>
    <property type="match status" value="1"/>
</dbReference>
<accession>A0A8B7N8X5</accession>
<evidence type="ECO:0000256" key="1">
    <source>
        <dbReference type="ARBA" id="ARBA00012020"/>
    </source>
</evidence>
<dbReference type="InterPro" id="IPR050800">
    <property type="entry name" value="ARTD/PARP"/>
</dbReference>
<evidence type="ECO:0000256" key="3">
    <source>
        <dbReference type="ARBA" id="ARBA00022679"/>
    </source>
</evidence>
<dbReference type="GO" id="GO:0070212">
    <property type="term" value="P:protein poly-ADP-ribosylation"/>
    <property type="evidence" value="ECO:0007669"/>
    <property type="project" value="TreeGrafter"/>
</dbReference>
<organism evidence="9 10">
    <name type="scientific">Hyalella azteca</name>
    <name type="common">Amphipod</name>
    <dbReference type="NCBI Taxonomy" id="294128"/>
    <lineage>
        <taxon>Eukaryota</taxon>
        <taxon>Metazoa</taxon>
        <taxon>Ecdysozoa</taxon>
        <taxon>Arthropoda</taxon>
        <taxon>Crustacea</taxon>
        <taxon>Multicrustacea</taxon>
        <taxon>Malacostraca</taxon>
        <taxon>Eumalacostraca</taxon>
        <taxon>Peracarida</taxon>
        <taxon>Amphipoda</taxon>
        <taxon>Senticaudata</taxon>
        <taxon>Talitrida</taxon>
        <taxon>Talitroidea</taxon>
        <taxon>Hyalellidae</taxon>
        <taxon>Hyalella</taxon>
    </lineage>
</organism>
<dbReference type="AlphaFoldDB" id="A0A8B7N8X5"/>
<feature type="domain" description="PARP alpha-helical" evidence="7">
    <location>
        <begin position="111"/>
        <end position="219"/>
    </location>
</feature>
<evidence type="ECO:0000259" key="8">
    <source>
        <dbReference type="PROSITE" id="PS51977"/>
    </source>
</evidence>
<keyword evidence="3" id="KW-0808">Transferase</keyword>
<evidence type="ECO:0000256" key="4">
    <source>
        <dbReference type="ARBA" id="ARBA00023027"/>
    </source>
</evidence>
<dbReference type="OrthoDB" id="2017365at2759"/>
<evidence type="ECO:0000313" key="9">
    <source>
        <dbReference type="Proteomes" id="UP000694843"/>
    </source>
</evidence>
<dbReference type="InterPro" id="IPR036616">
    <property type="entry name" value="Poly(ADP-ribose)pol_reg_dom_sf"/>
</dbReference>
<dbReference type="GO" id="GO:0005730">
    <property type="term" value="C:nucleolus"/>
    <property type="evidence" value="ECO:0007669"/>
    <property type="project" value="TreeGrafter"/>
</dbReference>
<evidence type="ECO:0000256" key="5">
    <source>
        <dbReference type="ARBA" id="ARBA00033987"/>
    </source>
</evidence>
<evidence type="ECO:0000256" key="6">
    <source>
        <dbReference type="SAM" id="MobiDB-lite"/>
    </source>
</evidence>
<evidence type="ECO:0000259" key="7">
    <source>
        <dbReference type="PROSITE" id="PS51060"/>
    </source>
</evidence>
<comment type="catalytic activity">
    <reaction evidence="5">
        <text>NAD(+) + (ADP-D-ribosyl)n-acceptor = nicotinamide + (ADP-D-ribosyl)n+1-acceptor + H(+).</text>
        <dbReference type="EC" id="2.4.2.30"/>
    </reaction>
</comment>
<dbReference type="PROSITE" id="PS51977">
    <property type="entry name" value="WGR"/>
    <property type="match status" value="1"/>
</dbReference>
<dbReference type="Gene3D" id="1.20.142.10">
    <property type="entry name" value="Poly(ADP-ribose) polymerase, regulatory domain"/>
    <property type="match status" value="1"/>
</dbReference>
<gene>
    <name evidence="10" type="primary">LOC108667564</name>
</gene>
<sequence length="219" mass="25302">MPPKRKNEAEDNPGVAAQRPRVDKPKPIPLDRSFAEHLKLPYGGEVYKDYSCTLTFADIAKNENKYFVIQMTKDGEKYHVCSRSGQVGCIEEKKVTSTFGSEAEADKKFCKLFEEKTGNEWINRSEFVRKPTKGFTMLEMDPCDMPLGRLSKNQIQKAKEALTELEATIKKDEKKRVIDEKMTLFYTLYPCNNGEKMIKLDQLPAISEMKRKLELEFRK</sequence>
<dbReference type="InterPro" id="IPR008893">
    <property type="entry name" value="WGR_domain"/>
</dbReference>
<dbReference type="GO" id="GO:0003950">
    <property type="term" value="F:NAD+ poly-ADP-ribosyltransferase activity"/>
    <property type="evidence" value="ECO:0007669"/>
    <property type="project" value="UniProtKB-EC"/>
</dbReference>
<dbReference type="SUPFAM" id="SSF47587">
    <property type="entry name" value="Domain of poly(ADP-ribose) polymerase"/>
    <property type="match status" value="1"/>
</dbReference>
<feature type="region of interest" description="Disordered" evidence="6">
    <location>
        <begin position="1"/>
        <end position="29"/>
    </location>
</feature>
<dbReference type="GeneID" id="108667564"/>
<feature type="domain" description="WGR" evidence="8">
    <location>
        <begin position="43"/>
        <end position="134"/>
    </location>
</feature>
<dbReference type="SUPFAM" id="SSF142921">
    <property type="entry name" value="WGR domain-like"/>
    <property type="match status" value="1"/>
</dbReference>
<dbReference type="PANTHER" id="PTHR10459">
    <property type="entry name" value="DNA LIGASE"/>
    <property type="match status" value="1"/>
</dbReference>